<dbReference type="Pfam" id="PF00069">
    <property type="entry name" value="Pkinase"/>
    <property type="match status" value="1"/>
</dbReference>
<dbReference type="SUPFAM" id="SSF56112">
    <property type="entry name" value="Protein kinase-like (PK-like)"/>
    <property type="match status" value="1"/>
</dbReference>
<dbReference type="CDD" id="cd04791">
    <property type="entry name" value="LanC_SerThrkinase"/>
    <property type="match status" value="1"/>
</dbReference>
<dbReference type="RefSeq" id="WP_206728583.1">
    <property type="nucleotide sequence ID" value="NZ_CP071090.1"/>
</dbReference>
<dbReference type="Gene3D" id="3.30.200.20">
    <property type="entry name" value="Phosphorylase Kinase, domain 1"/>
    <property type="match status" value="1"/>
</dbReference>
<dbReference type="SMART" id="SM01260">
    <property type="entry name" value="LANC_like"/>
    <property type="match status" value="1"/>
</dbReference>
<dbReference type="NCBIfam" id="NF038151">
    <property type="entry name" value="lanthi_synth_III"/>
    <property type="match status" value="1"/>
</dbReference>
<keyword evidence="3" id="KW-1185">Reference proteome</keyword>
<evidence type="ECO:0000313" key="2">
    <source>
        <dbReference type="EMBL" id="QSQ27056.1"/>
    </source>
</evidence>
<accession>A0ABX7P9B6</accession>
<dbReference type="Proteomes" id="UP000662747">
    <property type="component" value="Chromosome"/>
</dbReference>
<evidence type="ECO:0000313" key="3">
    <source>
        <dbReference type="Proteomes" id="UP000662747"/>
    </source>
</evidence>
<dbReference type="InterPro" id="IPR053524">
    <property type="entry name" value="Aerial_hyphae_peptide-synth"/>
</dbReference>
<dbReference type="InterPro" id="IPR057929">
    <property type="entry name" value="RamC_N"/>
</dbReference>
<evidence type="ECO:0000259" key="1">
    <source>
        <dbReference type="PROSITE" id="PS50011"/>
    </source>
</evidence>
<dbReference type="PROSITE" id="PS50011">
    <property type="entry name" value="PROTEIN_KINASE_DOM"/>
    <property type="match status" value="1"/>
</dbReference>
<dbReference type="InterPro" id="IPR007822">
    <property type="entry name" value="LANC-like"/>
</dbReference>
<dbReference type="PANTHER" id="PTHR24347">
    <property type="entry name" value="SERINE/THREONINE-PROTEIN KINASE"/>
    <property type="match status" value="1"/>
</dbReference>
<dbReference type="Pfam" id="PF05147">
    <property type="entry name" value="LANC_like"/>
    <property type="match status" value="1"/>
</dbReference>
<name>A0ABX7P9B6_9BACT</name>
<dbReference type="InterPro" id="IPR000719">
    <property type="entry name" value="Prot_kinase_dom"/>
</dbReference>
<dbReference type="InterPro" id="IPR011009">
    <property type="entry name" value="Kinase-like_dom_sf"/>
</dbReference>
<sequence length="880" mass="98512">MEEFASFTYSDRNYFESLSRFPITPVYSDLLQSLLPADWKVTRFDVFLQAHSERTVLKPQGFKIHISSPAAEARTVLQRVVPECVRAEVMFKVVADPRLLRFQNSKRYSRGGSGKFVTIYPPDEACFLRLIEGLHQATRDLEGPYILSDKQYRDSKVVFYRYGGFQRMYQLLTDGTRQTLIRKPDGTGVPDVRTPYFQLPEWVKDPIPDEPEPEQDSTGLLGGRFKVVEALSFTNTGGVYRAIDQQTGLTVCIKEARPHTETWLGGERTVDAITALQREHDNLQRLQGLPCVPRLIELFQAWEHRFLAVSFVEGEPLATVRVSEDFIVMTHVDEPERVVRFCTTWKDLALRLLDAVESIHSRGMVVGDISPGNVLLNRDTGELTLIDFEGALVRGEASAFSAQWFNPGFRRPDRRRVDTLEPADDFYACGMLLYNLVCPIQNQFELDPAHPTFRILDHFVEAGLPSQVRSIIQALLEGRVDAARHEAKSWTPSTRRVLLSEASSPAVSDANLLSDTVRGLARHMLAVMDPSRTDRLFPPDPMAFQTNALNVAHGACGTALFLHDALGELPQAVREWLLVQPVDVTSYAPGLYSGIAGVAWSFMELGLQERALELLALIPNSPLAFQAVDMFDGAAGWGLASLAFHQRTRDEKFLGLACRAGEHLLATAERSEAGVCWRREDGSVPLGFARGGSGMAFFLLSLWRVTNEARYLEAARRAMDFEVAQAQERDGGLVWGVTAGEPGHRPYWLRGGAGVASALIRFFEVLKEERYLSLAHRAARGCAVFFSAAPHLFEGLASMGETLLDMYRVTGEPRYLEQARRKATQALLFRIDKPQGVAFPGRYLQRISHDYGLGGAGIGLFLHRVATRGPRRFHDILEPR</sequence>
<dbReference type="InterPro" id="IPR058053">
    <property type="entry name" value="RamC_C"/>
</dbReference>
<protein>
    <submittedName>
        <fullName evidence="2">Class III lanthionine synthetase LanKC</fullName>
    </submittedName>
</protein>
<dbReference type="SUPFAM" id="SSF158745">
    <property type="entry name" value="LanC-like"/>
    <property type="match status" value="1"/>
</dbReference>
<dbReference type="SMART" id="SM00220">
    <property type="entry name" value="S_TKc"/>
    <property type="match status" value="1"/>
</dbReference>
<gene>
    <name evidence="2" type="primary">lanKC</name>
    <name evidence="2" type="ORF">JY651_20000</name>
</gene>
<feature type="domain" description="Protein kinase" evidence="1">
    <location>
        <begin position="225"/>
        <end position="507"/>
    </location>
</feature>
<reference evidence="2 3" key="1">
    <citation type="submission" date="2021-02" db="EMBL/GenBank/DDBJ databases">
        <title>De Novo genome assembly of isolated myxobacteria.</title>
        <authorList>
            <person name="Stevens D.C."/>
        </authorList>
    </citation>
    <scope>NUCLEOTIDE SEQUENCE [LARGE SCALE GENOMIC DNA]</scope>
    <source>
        <strain evidence="3">SCPEA02</strain>
    </source>
</reference>
<dbReference type="EMBL" id="CP071090">
    <property type="protein sequence ID" value="QSQ27056.1"/>
    <property type="molecule type" value="Genomic_DNA"/>
</dbReference>
<organism evidence="2 3">
    <name type="scientific">Pyxidicoccus parkwayensis</name>
    <dbReference type="NCBI Taxonomy" id="2813578"/>
    <lineage>
        <taxon>Bacteria</taxon>
        <taxon>Pseudomonadati</taxon>
        <taxon>Myxococcota</taxon>
        <taxon>Myxococcia</taxon>
        <taxon>Myxococcales</taxon>
        <taxon>Cystobacterineae</taxon>
        <taxon>Myxococcaceae</taxon>
        <taxon>Pyxidicoccus</taxon>
    </lineage>
</organism>
<proteinExistence type="predicted"/>
<dbReference type="PRINTS" id="PR01950">
    <property type="entry name" value="LANCSUPER"/>
</dbReference>
<dbReference type="Pfam" id="PF25816">
    <property type="entry name" value="RamC_N"/>
    <property type="match status" value="1"/>
</dbReference>
<dbReference type="Gene3D" id="1.50.10.20">
    <property type="match status" value="1"/>
</dbReference>
<dbReference type="Gene3D" id="1.10.510.10">
    <property type="entry name" value="Transferase(Phosphotransferase) domain 1"/>
    <property type="match status" value="1"/>
</dbReference>